<dbReference type="InterPro" id="IPR025975">
    <property type="entry name" value="Polysacc_lyase"/>
</dbReference>
<evidence type="ECO:0000313" key="3">
    <source>
        <dbReference type="EMBL" id="MFC5141115.1"/>
    </source>
</evidence>
<keyword evidence="3" id="KW-0456">Lyase</keyword>
<feature type="transmembrane region" description="Helical" evidence="2">
    <location>
        <begin position="47"/>
        <end position="69"/>
    </location>
</feature>
<keyword evidence="4" id="KW-1185">Reference proteome</keyword>
<dbReference type="Pfam" id="PF14099">
    <property type="entry name" value="Polysacc_lyase"/>
    <property type="match status" value="1"/>
</dbReference>
<comment type="caution">
    <text evidence="3">The sequence shown here is derived from an EMBL/GenBank/DDBJ whole genome shotgun (WGS) entry which is preliminary data.</text>
</comment>
<dbReference type="EMBL" id="JBHSKG010000014">
    <property type="protein sequence ID" value="MFC5141115.1"/>
    <property type="molecule type" value="Genomic_DNA"/>
</dbReference>
<protein>
    <submittedName>
        <fullName evidence="3">Polysaccharide lyase</fullName>
    </submittedName>
</protein>
<reference evidence="4" key="1">
    <citation type="journal article" date="2019" name="Int. J. Syst. Evol. Microbiol.">
        <title>The Global Catalogue of Microorganisms (GCM) 10K type strain sequencing project: providing services to taxonomists for standard genome sequencing and annotation.</title>
        <authorList>
            <consortium name="The Broad Institute Genomics Platform"/>
            <consortium name="The Broad Institute Genome Sequencing Center for Infectious Disease"/>
            <person name="Wu L."/>
            <person name="Ma J."/>
        </authorList>
    </citation>
    <scope>NUCLEOTIDE SEQUENCE [LARGE SCALE GENOMIC DNA]</scope>
    <source>
        <strain evidence="4">XZYJ18</strain>
    </source>
</reference>
<dbReference type="GO" id="GO:0016829">
    <property type="term" value="F:lyase activity"/>
    <property type="evidence" value="ECO:0007669"/>
    <property type="project" value="UniProtKB-KW"/>
</dbReference>
<dbReference type="RefSeq" id="WP_378023277.1">
    <property type="nucleotide sequence ID" value="NZ_JBHSKG010000014.1"/>
</dbReference>
<keyword evidence="2" id="KW-0812">Transmembrane</keyword>
<keyword evidence="2" id="KW-0472">Membrane</keyword>
<evidence type="ECO:0000256" key="2">
    <source>
        <dbReference type="SAM" id="Phobius"/>
    </source>
</evidence>
<proteinExistence type="predicted"/>
<sequence length="358" mass="37611">MSGSAEPAGHEAGTGPDTEEPPPMPHDAAPGSDPGPAPRRRTGRVPALLLAVTAVAAALAALAAGPAVAAPPPANDRPVFELPASGDLLGVFDRNGYNEQDGAPRTIASPTSPGRPALEFRLDGGDQRTEVEPRVPDQYEGQVWYYTYRAALARDFPTDTEAWQVVLQWHHTGDSGSPPIALEVKQGRLALASEGENLQDLGPIRGGDRIDVSMRIAFSRDPGRGSVDVWRDGRHVLERYSPPGGTLLDQGNYLKLGLYRAQKIDEPGRLWVDDLRVGSTMASVAPTGMGSGTPATDPVAEDAATPTGGVAGREVDTVTWVAGALLLGVVVLLVATRSLRRAPAGPGPQRREHAGPRA</sequence>
<dbReference type="Proteomes" id="UP001596175">
    <property type="component" value="Unassembled WGS sequence"/>
</dbReference>
<feature type="region of interest" description="Disordered" evidence="1">
    <location>
        <begin position="93"/>
        <end position="118"/>
    </location>
</feature>
<feature type="region of interest" description="Disordered" evidence="1">
    <location>
        <begin position="1"/>
        <end position="42"/>
    </location>
</feature>
<accession>A0ABV9ZIT0</accession>
<keyword evidence="2" id="KW-1133">Transmembrane helix</keyword>
<name>A0ABV9ZIT0_9PSEU</name>
<evidence type="ECO:0000313" key="4">
    <source>
        <dbReference type="Proteomes" id="UP001596175"/>
    </source>
</evidence>
<evidence type="ECO:0000256" key="1">
    <source>
        <dbReference type="SAM" id="MobiDB-lite"/>
    </source>
</evidence>
<feature type="transmembrane region" description="Helical" evidence="2">
    <location>
        <begin position="317"/>
        <end position="335"/>
    </location>
</feature>
<gene>
    <name evidence="3" type="ORF">ACFPK1_22960</name>
</gene>
<dbReference type="Gene3D" id="2.60.120.200">
    <property type="match status" value="1"/>
</dbReference>
<organism evidence="3 4">
    <name type="scientific">Actinomycetospora rhizophila</name>
    <dbReference type="NCBI Taxonomy" id="1416876"/>
    <lineage>
        <taxon>Bacteria</taxon>
        <taxon>Bacillati</taxon>
        <taxon>Actinomycetota</taxon>
        <taxon>Actinomycetes</taxon>
        <taxon>Pseudonocardiales</taxon>
        <taxon>Pseudonocardiaceae</taxon>
        <taxon>Actinomycetospora</taxon>
    </lineage>
</organism>